<reference evidence="7" key="1">
    <citation type="journal article" date="2023" name="Arch. Microbiol.">
        <title>Desulfoferula mesophilus gen. nov. sp. nov., a mesophilic sulfate-reducing bacterium isolated from a brackish lake sediment.</title>
        <authorList>
            <person name="Watanabe T."/>
            <person name="Yabe T."/>
            <person name="Tsuji J.M."/>
            <person name="Fukui M."/>
        </authorList>
    </citation>
    <scope>NUCLEOTIDE SEQUENCE [LARGE SCALE GENOMIC DNA]</scope>
    <source>
        <strain evidence="7">12FAK</strain>
    </source>
</reference>
<protein>
    <submittedName>
        <fullName evidence="6">ABC transporter ATP-binding protein</fullName>
    </submittedName>
</protein>
<name>A0AAU9EBH5_9BACT</name>
<dbReference type="GO" id="GO:0005524">
    <property type="term" value="F:ATP binding"/>
    <property type="evidence" value="ECO:0007669"/>
    <property type="project" value="UniProtKB-KW"/>
</dbReference>
<dbReference type="Gene3D" id="3.40.50.300">
    <property type="entry name" value="P-loop containing nucleotide triphosphate hydrolases"/>
    <property type="match status" value="1"/>
</dbReference>
<dbReference type="PROSITE" id="PS00211">
    <property type="entry name" value="ABC_TRANSPORTER_1"/>
    <property type="match status" value="1"/>
</dbReference>
<sequence length="249" mass="26076">MALIEIKGVDFAYNGRPVLAGVDLSIEQGEFLALVGPNGGGKTTLLKLMLGLVAPQKGTVRVFGLPPVKARARIGYLPQHAPVDPGFPVSALEVVLMGLMGAGSGLGLWRRGQKRAALAALDKLEAGDLAGRSFGRLSGGQRQRVLIARSLVAGPELLLLDEPTAAVDPRGGVDLMNILAGLQPQVTVVLVTHDLGFVSPAVSRVACINQSLSIHPTQVINGSLISELYGAPVRLVRHDHDLEHGGAHE</sequence>
<evidence type="ECO:0000256" key="1">
    <source>
        <dbReference type="ARBA" id="ARBA00005417"/>
    </source>
</evidence>
<keyword evidence="4 6" id="KW-0067">ATP-binding</keyword>
<keyword evidence="2" id="KW-0813">Transport</keyword>
<dbReference type="SUPFAM" id="SSF52540">
    <property type="entry name" value="P-loop containing nucleoside triphosphate hydrolases"/>
    <property type="match status" value="1"/>
</dbReference>
<dbReference type="RefSeq" id="WP_338604964.1">
    <property type="nucleotide sequence ID" value="NZ_AP028679.1"/>
</dbReference>
<evidence type="ECO:0000256" key="4">
    <source>
        <dbReference type="ARBA" id="ARBA00022840"/>
    </source>
</evidence>
<keyword evidence="3" id="KW-0547">Nucleotide-binding</keyword>
<evidence type="ECO:0000256" key="3">
    <source>
        <dbReference type="ARBA" id="ARBA00022741"/>
    </source>
</evidence>
<accession>A0AAU9EBH5</accession>
<dbReference type="CDD" id="cd03235">
    <property type="entry name" value="ABC_Metallic_Cations"/>
    <property type="match status" value="1"/>
</dbReference>
<dbReference type="PANTHER" id="PTHR42734">
    <property type="entry name" value="METAL TRANSPORT SYSTEM ATP-BINDING PROTEIN TM_0124-RELATED"/>
    <property type="match status" value="1"/>
</dbReference>
<keyword evidence="7" id="KW-1185">Reference proteome</keyword>
<gene>
    <name evidence="6" type="ORF">FAK_04060</name>
</gene>
<feature type="domain" description="ABC transporter" evidence="5">
    <location>
        <begin position="4"/>
        <end position="241"/>
    </location>
</feature>
<dbReference type="PANTHER" id="PTHR42734:SF17">
    <property type="entry name" value="METAL TRANSPORT SYSTEM ATP-BINDING PROTEIN TM_0124-RELATED"/>
    <property type="match status" value="1"/>
</dbReference>
<dbReference type="InterPro" id="IPR003439">
    <property type="entry name" value="ABC_transporter-like_ATP-bd"/>
</dbReference>
<dbReference type="SMART" id="SM00382">
    <property type="entry name" value="AAA"/>
    <property type="match status" value="1"/>
</dbReference>
<proteinExistence type="inferred from homology"/>
<dbReference type="Proteomes" id="UP001366166">
    <property type="component" value="Chromosome"/>
</dbReference>
<evidence type="ECO:0000313" key="6">
    <source>
        <dbReference type="EMBL" id="BEQ13340.1"/>
    </source>
</evidence>
<evidence type="ECO:0000259" key="5">
    <source>
        <dbReference type="PROSITE" id="PS50893"/>
    </source>
</evidence>
<dbReference type="InterPro" id="IPR017871">
    <property type="entry name" value="ABC_transporter-like_CS"/>
</dbReference>
<dbReference type="PROSITE" id="PS50893">
    <property type="entry name" value="ABC_TRANSPORTER_2"/>
    <property type="match status" value="1"/>
</dbReference>
<dbReference type="AlphaFoldDB" id="A0AAU9EBH5"/>
<dbReference type="InterPro" id="IPR003593">
    <property type="entry name" value="AAA+_ATPase"/>
</dbReference>
<dbReference type="GO" id="GO:0016887">
    <property type="term" value="F:ATP hydrolysis activity"/>
    <property type="evidence" value="ECO:0007669"/>
    <property type="project" value="InterPro"/>
</dbReference>
<dbReference type="InterPro" id="IPR027417">
    <property type="entry name" value="P-loop_NTPase"/>
</dbReference>
<dbReference type="KEGG" id="dmp:FAK_04060"/>
<evidence type="ECO:0000256" key="2">
    <source>
        <dbReference type="ARBA" id="ARBA00022448"/>
    </source>
</evidence>
<organism evidence="6 7">
    <name type="scientific">Desulfoferula mesophila</name>
    <dbReference type="NCBI Taxonomy" id="3058419"/>
    <lineage>
        <taxon>Bacteria</taxon>
        <taxon>Pseudomonadati</taxon>
        <taxon>Thermodesulfobacteriota</taxon>
        <taxon>Desulfarculia</taxon>
        <taxon>Desulfarculales</taxon>
        <taxon>Desulfarculaceae</taxon>
        <taxon>Desulfoferula</taxon>
    </lineage>
</organism>
<dbReference type="Pfam" id="PF00005">
    <property type="entry name" value="ABC_tran"/>
    <property type="match status" value="1"/>
</dbReference>
<dbReference type="EMBL" id="AP028679">
    <property type="protein sequence ID" value="BEQ13340.1"/>
    <property type="molecule type" value="Genomic_DNA"/>
</dbReference>
<dbReference type="InterPro" id="IPR050153">
    <property type="entry name" value="Metal_Ion_Import_ABC"/>
</dbReference>
<evidence type="ECO:0000313" key="7">
    <source>
        <dbReference type="Proteomes" id="UP001366166"/>
    </source>
</evidence>
<comment type="similarity">
    <text evidence="1">Belongs to the ABC transporter superfamily.</text>
</comment>